<evidence type="ECO:0000313" key="2">
    <source>
        <dbReference type="EMBL" id="TCL32192.1"/>
    </source>
</evidence>
<proteinExistence type="predicted"/>
<reference evidence="2 3" key="1">
    <citation type="submission" date="2019-03" db="EMBL/GenBank/DDBJ databases">
        <title>Genomic Encyclopedia of Type Strains, Phase IV (KMG-IV): sequencing the most valuable type-strain genomes for metagenomic binning, comparative biology and taxonomic classification.</title>
        <authorList>
            <person name="Goeker M."/>
        </authorList>
    </citation>
    <scope>NUCLEOTIDE SEQUENCE [LARGE SCALE GENOMIC DNA]</scope>
    <source>
        <strain evidence="2 3">DSM 15969</strain>
    </source>
</reference>
<evidence type="ECO:0000256" key="1">
    <source>
        <dbReference type="SAM" id="Coils"/>
    </source>
</evidence>
<gene>
    <name evidence="2" type="ORF">EV210_12312</name>
</gene>
<keyword evidence="1" id="KW-0175">Coiled coil</keyword>
<sequence length="103" mass="11981">MSKEEKEVKKRLKIAASYIKKGNKFKKWADNEKYEEKAKEYKKRAKNEYEMAKAKIATTKVAKNMTYGEAEVYDILKKAVEKEKEGDDKAVEKAAKKIIEAEK</sequence>
<dbReference type="EMBL" id="SLUI01000023">
    <property type="protein sequence ID" value="TCL32192.1"/>
    <property type="molecule type" value="Genomic_DNA"/>
</dbReference>
<feature type="coiled-coil region" evidence="1">
    <location>
        <begin position="31"/>
        <end position="62"/>
    </location>
</feature>
<accession>A0A4R1PQZ8</accession>
<dbReference type="Proteomes" id="UP000295063">
    <property type="component" value="Unassembled WGS sequence"/>
</dbReference>
<keyword evidence="3" id="KW-1185">Reference proteome</keyword>
<dbReference type="AlphaFoldDB" id="A0A4R1PQZ8"/>
<name>A0A4R1PQZ8_9FIRM</name>
<comment type="caution">
    <text evidence="2">The sequence shown here is derived from an EMBL/GenBank/DDBJ whole genome shotgun (WGS) entry which is preliminary data.</text>
</comment>
<organism evidence="2 3">
    <name type="scientific">Anaerospora hongkongensis</name>
    <dbReference type="NCBI Taxonomy" id="244830"/>
    <lineage>
        <taxon>Bacteria</taxon>
        <taxon>Bacillati</taxon>
        <taxon>Bacillota</taxon>
        <taxon>Negativicutes</taxon>
        <taxon>Selenomonadales</taxon>
        <taxon>Sporomusaceae</taxon>
        <taxon>Anaerospora</taxon>
    </lineage>
</organism>
<protein>
    <submittedName>
        <fullName evidence="2">Uncharacterized protein</fullName>
    </submittedName>
</protein>
<dbReference type="RefSeq" id="WP_132083496.1">
    <property type="nucleotide sequence ID" value="NZ_SLUI01000023.1"/>
</dbReference>
<evidence type="ECO:0000313" key="3">
    <source>
        <dbReference type="Proteomes" id="UP000295063"/>
    </source>
</evidence>